<comment type="pathway">
    <text evidence="2">Amino-acid biosynthesis; L-valine biosynthesis; L-valine from pyruvate: step 2/4.</text>
</comment>
<keyword evidence="6" id="KW-0479">Metal-binding</keyword>
<evidence type="ECO:0000256" key="7">
    <source>
        <dbReference type="ARBA" id="ARBA00022842"/>
    </source>
</evidence>
<evidence type="ECO:0000256" key="5">
    <source>
        <dbReference type="ARBA" id="ARBA00022605"/>
    </source>
</evidence>
<evidence type="ECO:0000313" key="14">
    <source>
        <dbReference type="EMBL" id="SVA83678.1"/>
    </source>
</evidence>
<dbReference type="Gene3D" id="1.10.1040.10">
    <property type="entry name" value="N-(1-d-carboxylethyl)-l-norvaline Dehydrogenase, domain 2"/>
    <property type="match status" value="1"/>
</dbReference>
<dbReference type="EMBL" id="UINC01019773">
    <property type="protein sequence ID" value="SVA83678.1"/>
    <property type="molecule type" value="Genomic_DNA"/>
</dbReference>
<proteinExistence type="inferred from homology"/>
<dbReference type="InterPro" id="IPR000506">
    <property type="entry name" value="KARI_C"/>
</dbReference>
<dbReference type="PROSITE" id="PS51850">
    <property type="entry name" value="KARI_N"/>
    <property type="match status" value="1"/>
</dbReference>
<name>A0A381Z316_9ZZZZ</name>
<accession>A0A381Z316</accession>
<keyword evidence="5" id="KW-0028">Amino-acid biosynthesis</keyword>
<dbReference type="UniPathway" id="UPA00049">
    <property type="reaction ID" value="UER00060"/>
</dbReference>
<evidence type="ECO:0000256" key="3">
    <source>
        <dbReference type="ARBA" id="ARBA00004885"/>
    </source>
</evidence>
<dbReference type="InterPro" id="IPR013116">
    <property type="entry name" value="KARI_N"/>
</dbReference>
<dbReference type="GO" id="GO:0046872">
    <property type="term" value="F:metal ion binding"/>
    <property type="evidence" value="ECO:0007669"/>
    <property type="project" value="UniProtKB-KW"/>
</dbReference>
<feature type="non-terminal residue" evidence="14">
    <location>
        <position position="216"/>
    </location>
</feature>
<feature type="domain" description="KARI C-terminal knotted" evidence="13">
    <location>
        <begin position="182"/>
        <end position="216"/>
    </location>
</feature>
<keyword evidence="7" id="KW-0460">Magnesium</keyword>
<keyword evidence="8" id="KW-0560">Oxidoreductase</keyword>
<gene>
    <name evidence="14" type="ORF">METZ01_LOCUS136532</name>
</gene>
<comment type="cofactor">
    <cofactor evidence="1">
        <name>Mg(2+)</name>
        <dbReference type="ChEBI" id="CHEBI:18420"/>
    </cofactor>
</comment>
<dbReference type="SUPFAM" id="SSF51735">
    <property type="entry name" value="NAD(P)-binding Rossmann-fold domains"/>
    <property type="match status" value="1"/>
</dbReference>
<dbReference type="SUPFAM" id="SSF48179">
    <property type="entry name" value="6-phosphogluconate dehydrogenase C-terminal domain-like"/>
    <property type="match status" value="1"/>
</dbReference>
<dbReference type="InterPro" id="IPR013023">
    <property type="entry name" value="KARI"/>
</dbReference>
<dbReference type="GO" id="GO:0009099">
    <property type="term" value="P:L-valine biosynthetic process"/>
    <property type="evidence" value="ECO:0007669"/>
    <property type="project" value="UniProtKB-UniPathway"/>
</dbReference>
<organism evidence="14">
    <name type="scientific">marine metagenome</name>
    <dbReference type="NCBI Taxonomy" id="408172"/>
    <lineage>
        <taxon>unclassified sequences</taxon>
        <taxon>metagenomes</taxon>
        <taxon>ecological metagenomes</taxon>
    </lineage>
</organism>
<comment type="pathway">
    <text evidence="3">Amino-acid biosynthesis; L-isoleucine biosynthesis; L-isoleucine from 2-oxobutanoate: step 2/4.</text>
</comment>
<dbReference type="PANTHER" id="PTHR21371:SF1">
    <property type="entry name" value="KETOL-ACID REDUCTOISOMERASE, MITOCHONDRIAL"/>
    <property type="match status" value="1"/>
</dbReference>
<dbReference type="FunFam" id="3.40.50.720:FF:000023">
    <property type="entry name" value="Ketol-acid reductoisomerase (NADP(+))"/>
    <property type="match status" value="1"/>
</dbReference>
<dbReference type="AlphaFoldDB" id="A0A381Z316"/>
<evidence type="ECO:0000256" key="2">
    <source>
        <dbReference type="ARBA" id="ARBA00004864"/>
    </source>
</evidence>
<feature type="domain" description="KARI N-terminal Rossmann" evidence="12">
    <location>
        <begin position="1"/>
        <end position="181"/>
    </location>
</feature>
<dbReference type="InterPro" id="IPR013328">
    <property type="entry name" value="6PGD_dom2"/>
</dbReference>
<dbReference type="PANTHER" id="PTHR21371">
    <property type="entry name" value="KETOL-ACID REDUCTOISOMERASE, MITOCHONDRIAL"/>
    <property type="match status" value="1"/>
</dbReference>
<dbReference type="InterPro" id="IPR008927">
    <property type="entry name" value="6-PGluconate_DH-like_C_sf"/>
</dbReference>
<comment type="similarity">
    <text evidence="4">Belongs to the ketol-acid reductoisomerase family.</text>
</comment>
<dbReference type="Pfam" id="PF01450">
    <property type="entry name" value="KARI_C"/>
    <property type="match status" value="1"/>
</dbReference>
<sequence>MQIFYDNDADLGLIQSKKVAVIGYGSQGHAHANNLRDSGVDVVVGLRDGSSSVVKAEQAGLETASVAEASRVADLIMILAPDELQAEIYEKEIAPQLKPGAAIAFAHGFNIHFEFIVAGPELDVMMIAPKGPGHLVRSTYTEGGGVPCLIAVHQDATKNAQSVALSYASAIGGGRAGVIETSFREETESDLFGEQTVLCGGITSLIQAGFETLVEA</sequence>
<evidence type="ECO:0000256" key="4">
    <source>
        <dbReference type="ARBA" id="ARBA00010318"/>
    </source>
</evidence>
<dbReference type="NCBIfam" id="TIGR00465">
    <property type="entry name" value="ilvC"/>
    <property type="match status" value="1"/>
</dbReference>
<evidence type="ECO:0000259" key="12">
    <source>
        <dbReference type="PROSITE" id="PS51850"/>
    </source>
</evidence>
<protein>
    <recommendedName>
        <fullName evidence="11">Ketol-acid reductoisomerase type 1</fullName>
    </recommendedName>
    <alternativeName>
        <fullName evidence="10">Ketol-acid reductoisomerase type I</fullName>
    </alternativeName>
</protein>
<evidence type="ECO:0000256" key="1">
    <source>
        <dbReference type="ARBA" id="ARBA00001946"/>
    </source>
</evidence>
<dbReference type="PROSITE" id="PS51851">
    <property type="entry name" value="KARI_C"/>
    <property type="match status" value="1"/>
</dbReference>
<dbReference type="GO" id="GO:0009097">
    <property type="term" value="P:isoleucine biosynthetic process"/>
    <property type="evidence" value="ECO:0007669"/>
    <property type="project" value="UniProtKB-UniPathway"/>
</dbReference>
<dbReference type="Gene3D" id="3.40.50.720">
    <property type="entry name" value="NAD(P)-binding Rossmann-like Domain"/>
    <property type="match status" value="1"/>
</dbReference>
<dbReference type="InterPro" id="IPR036291">
    <property type="entry name" value="NAD(P)-bd_dom_sf"/>
</dbReference>
<dbReference type="Pfam" id="PF07991">
    <property type="entry name" value="KARI_N"/>
    <property type="match status" value="1"/>
</dbReference>
<dbReference type="GO" id="GO:0004455">
    <property type="term" value="F:ketol-acid reductoisomerase activity"/>
    <property type="evidence" value="ECO:0007669"/>
    <property type="project" value="InterPro"/>
</dbReference>
<evidence type="ECO:0000256" key="9">
    <source>
        <dbReference type="ARBA" id="ARBA00023304"/>
    </source>
</evidence>
<evidence type="ECO:0000256" key="10">
    <source>
        <dbReference type="ARBA" id="ARBA00050043"/>
    </source>
</evidence>
<evidence type="ECO:0000256" key="11">
    <source>
        <dbReference type="ARBA" id="ARBA00050044"/>
    </source>
</evidence>
<keyword evidence="9" id="KW-0100">Branched-chain amino acid biosynthesis</keyword>
<dbReference type="UniPathway" id="UPA00047">
    <property type="reaction ID" value="UER00056"/>
</dbReference>
<evidence type="ECO:0000256" key="6">
    <source>
        <dbReference type="ARBA" id="ARBA00022723"/>
    </source>
</evidence>
<evidence type="ECO:0000259" key="13">
    <source>
        <dbReference type="PROSITE" id="PS51851"/>
    </source>
</evidence>
<dbReference type="NCBIfam" id="NF004017">
    <property type="entry name" value="PRK05479.1"/>
    <property type="match status" value="1"/>
</dbReference>
<dbReference type="GO" id="GO:0005829">
    <property type="term" value="C:cytosol"/>
    <property type="evidence" value="ECO:0007669"/>
    <property type="project" value="TreeGrafter"/>
</dbReference>
<reference evidence="14" key="1">
    <citation type="submission" date="2018-05" db="EMBL/GenBank/DDBJ databases">
        <authorList>
            <person name="Lanie J.A."/>
            <person name="Ng W.-L."/>
            <person name="Kazmierczak K.M."/>
            <person name="Andrzejewski T.M."/>
            <person name="Davidsen T.M."/>
            <person name="Wayne K.J."/>
            <person name="Tettelin H."/>
            <person name="Glass J.I."/>
            <person name="Rusch D."/>
            <person name="Podicherti R."/>
            <person name="Tsui H.-C.T."/>
            <person name="Winkler M.E."/>
        </authorList>
    </citation>
    <scope>NUCLEOTIDE SEQUENCE</scope>
</reference>
<evidence type="ECO:0000256" key="8">
    <source>
        <dbReference type="ARBA" id="ARBA00023002"/>
    </source>
</evidence>